<keyword evidence="3" id="KW-1185">Reference proteome</keyword>
<feature type="region of interest" description="Disordered" evidence="1">
    <location>
        <begin position="1"/>
        <end position="62"/>
    </location>
</feature>
<sequence>MVASEGVGEVMQDGKPGQSEQPSPQLHPPPPQQQQEKGMAAKAGGAVGSPMPSMGTQQNGLI</sequence>
<name>A0A8D2B7T3_SCIVU</name>
<dbReference type="AlphaFoldDB" id="A0A8D2B7T3"/>
<reference evidence="2" key="1">
    <citation type="submission" date="2025-08" db="UniProtKB">
        <authorList>
            <consortium name="Ensembl"/>
        </authorList>
    </citation>
    <scope>IDENTIFICATION</scope>
</reference>
<dbReference type="Ensembl" id="ENSSVLT00005013735.1">
    <property type="protein sequence ID" value="ENSSVLP00005012411.1"/>
    <property type="gene ID" value="ENSSVLG00005009847.1"/>
</dbReference>
<protein>
    <submittedName>
        <fullName evidence="2">Uncharacterized protein</fullName>
    </submittedName>
</protein>
<reference evidence="2" key="2">
    <citation type="submission" date="2025-09" db="UniProtKB">
        <authorList>
            <consortium name="Ensembl"/>
        </authorList>
    </citation>
    <scope>IDENTIFICATION</scope>
</reference>
<feature type="compositionally biased region" description="Low complexity" evidence="1">
    <location>
        <begin position="33"/>
        <end position="44"/>
    </location>
</feature>
<evidence type="ECO:0000313" key="2">
    <source>
        <dbReference type="Ensembl" id="ENSSVLP00005012411.1"/>
    </source>
</evidence>
<accession>A0A8D2B7T3</accession>
<evidence type="ECO:0000256" key="1">
    <source>
        <dbReference type="SAM" id="MobiDB-lite"/>
    </source>
</evidence>
<evidence type="ECO:0000313" key="3">
    <source>
        <dbReference type="Proteomes" id="UP000694564"/>
    </source>
</evidence>
<proteinExistence type="predicted"/>
<organism evidence="2 3">
    <name type="scientific">Sciurus vulgaris</name>
    <name type="common">Eurasian red squirrel</name>
    <dbReference type="NCBI Taxonomy" id="55149"/>
    <lineage>
        <taxon>Eukaryota</taxon>
        <taxon>Metazoa</taxon>
        <taxon>Chordata</taxon>
        <taxon>Craniata</taxon>
        <taxon>Vertebrata</taxon>
        <taxon>Euteleostomi</taxon>
        <taxon>Mammalia</taxon>
        <taxon>Eutheria</taxon>
        <taxon>Euarchontoglires</taxon>
        <taxon>Glires</taxon>
        <taxon>Rodentia</taxon>
        <taxon>Sciuromorpha</taxon>
        <taxon>Sciuridae</taxon>
        <taxon>Sciurinae</taxon>
        <taxon>Sciurini</taxon>
        <taxon>Sciurus</taxon>
    </lineage>
</organism>
<dbReference type="Proteomes" id="UP000694564">
    <property type="component" value="Chromosome 2"/>
</dbReference>